<feature type="non-terminal residue" evidence="1">
    <location>
        <position position="1"/>
    </location>
</feature>
<evidence type="ECO:0000313" key="1">
    <source>
        <dbReference type="EMBL" id="TFK16564.1"/>
    </source>
</evidence>
<dbReference type="EMBL" id="ML210738">
    <property type="protein sequence ID" value="TFK16564.1"/>
    <property type="molecule type" value="Genomic_DNA"/>
</dbReference>
<feature type="non-terminal residue" evidence="1">
    <location>
        <position position="73"/>
    </location>
</feature>
<organism evidence="1 2">
    <name type="scientific">Coprinopsis marcescibilis</name>
    <name type="common">Agaric fungus</name>
    <name type="synonym">Psathyrella marcescibilis</name>
    <dbReference type="NCBI Taxonomy" id="230819"/>
    <lineage>
        <taxon>Eukaryota</taxon>
        <taxon>Fungi</taxon>
        <taxon>Dikarya</taxon>
        <taxon>Basidiomycota</taxon>
        <taxon>Agaricomycotina</taxon>
        <taxon>Agaricomycetes</taxon>
        <taxon>Agaricomycetidae</taxon>
        <taxon>Agaricales</taxon>
        <taxon>Agaricineae</taxon>
        <taxon>Psathyrellaceae</taxon>
        <taxon>Coprinopsis</taxon>
    </lineage>
</organism>
<keyword evidence="2" id="KW-1185">Reference proteome</keyword>
<evidence type="ECO:0000313" key="2">
    <source>
        <dbReference type="Proteomes" id="UP000307440"/>
    </source>
</evidence>
<dbReference type="OrthoDB" id="3027943at2759"/>
<protein>
    <recommendedName>
        <fullName evidence="3">Endonuclease/exonuclease/phosphatase domain-containing protein</fullName>
    </recommendedName>
</protein>
<proteinExistence type="predicted"/>
<gene>
    <name evidence="1" type="ORF">FA15DRAFT_576588</name>
</gene>
<evidence type="ECO:0008006" key="3">
    <source>
        <dbReference type="Google" id="ProtNLM"/>
    </source>
</evidence>
<dbReference type="AlphaFoldDB" id="A0A5C3K9M4"/>
<name>A0A5C3K9M4_COPMA</name>
<accession>A0A5C3K9M4</accession>
<reference evidence="1 2" key="1">
    <citation type="journal article" date="2019" name="Nat. Ecol. Evol.">
        <title>Megaphylogeny resolves global patterns of mushroom evolution.</title>
        <authorList>
            <person name="Varga T."/>
            <person name="Krizsan K."/>
            <person name="Foldi C."/>
            <person name="Dima B."/>
            <person name="Sanchez-Garcia M."/>
            <person name="Sanchez-Ramirez S."/>
            <person name="Szollosi G.J."/>
            <person name="Szarkandi J.G."/>
            <person name="Papp V."/>
            <person name="Albert L."/>
            <person name="Andreopoulos W."/>
            <person name="Angelini C."/>
            <person name="Antonin V."/>
            <person name="Barry K.W."/>
            <person name="Bougher N.L."/>
            <person name="Buchanan P."/>
            <person name="Buyck B."/>
            <person name="Bense V."/>
            <person name="Catcheside P."/>
            <person name="Chovatia M."/>
            <person name="Cooper J."/>
            <person name="Damon W."/>
            <person name="Desjardin D."/>
            <person name="Finy P."/>
            <person name="Geml J."/>
            <person name="Haridas S."/>
            <person name="Hughes K."/>
            <person name="Justo A."/>
            <person name="Karasinski D."/>
            <person name="Kautmanova I."/>
            <person name="Kiss B."/>
            <person name="Kocsube S."/>
            <person name="Kotiranta H."/>
            <person name="LaButti K.M."/>
            <person name="Lechner B.E."/>
            <person name="Liimatainen K."/>
            <person name="Lipzen A."/>
            <person name="Lukacs Z."/>
            <person name="Mihaltcheva S."/>
            <person name="Morgado L.N."/>
            <person name="Niskanen T."/>
            <person name="Noordeloos M.E."/>
            <person name="Ohm R.A."/>
            <person name="Ortiz-Santana B."/>
            <person name="Ovrebo C."/>
            <person name="Racz N."/>
            <person name="Riley R."/>
            <person name="Savchenko A."/>
            <person name="Shiryaev A."/>
            <person name="Soop K."/>
            <person name="Spirin V."/>
            <person name="Szebenyi C."/>
            <person name="Tomsovsky M."/>
            <person name="Tulloss R.E."/>
            <person name="Uehling J."/>
            <person name="Grigoriev I.V."/>
            <person name="Vagvolgyi C."/>
            <person name="Papp T."/>
            <person name="Martin F.M."/>
            <person name="Miettinen O."/>
            <person name="Hibbett D.S."/>
            <person name="Nagy L.G."/>
        </authorList>
    </citation>
    <scope>NUCLEOTIDE SEQUENCE [LARGE SCALE GENOMIC DNA]</scope>
    <source>
        <strain evidence="1 2">CBS 121175</strain>
    </source>
</reference>
<dbReference type="Proteomes" id="UP000307440">
    <property type="component" value="Unassembled WGS sequence"/>
</dbReference>
<sequence length="73" mass="8455">EIRIMTFNAACNYLHVDTLLESSKEDFEILFIQELPWQTVRHTPSTTTHQGDAVIGVPNHPDWISMVWWSGED</sequence>